<evidence type="ECO:0000313" key="5">
    <source>
        <dbReference type="EMBL" id="PXF41220.1"/>
    </source>
</evidence>
<dbReference type="Gene3D" id="3.30.420.510">
    <property type="match status" value="1"/>
</dbReference>
<dbReference type="GO" id="GO:0005634">
    <property type="term" value="C:nucleus"/>
    <property type="evidence" value="ECO:0007669"/>
    <property type="project" value="TreeGrafter"/>
</dbReference>
<dbReference type="EMBL" id="NBIV01000227">
    <property type="protein sequence ID" value="PXF41220.1"/>
    <property type="molecule type" value="Genomic_DNA"/>
</dbReference>
<feature type="compositionally biased region" description="Polar residues" evidence="4">
    <location>
        <begin position="470"/>
        <end position="479"/>
    </location>
</feature>
<evidence type="ECO:0000256" key="1">
    <source>
        <dbReference type="ARBA" id="ARBA00022741"/>
    </source>
</evidence>
<keyword evidence="3" id="KW-0173">Coenzyme A biosynthesis</keyword>
<feature type="compositionally biased region" description="Polar residues" evidence="4">
    <location>
        <begin position="491"/>
        <end position="512"/>
    </location>
</feature>
<dbReference type="GO" id="GO:0005829">
    <property type="term" value="C:cytosol"/>
    <property type="evidence" value="ECO:0007669"/>
    <property type="project" value="TreeGrafter"/>
</dbReference>
<feature type="compositionally biased region" description="Polar residues" evidence="4">
    <location>
        <begin position="540"/>
        <end position="552"/>
    </location>
</feature>
<sequence>MPPPDTPSRPEHHNLVKVDTALTVLSQINLLKESNALALDIGGSLAKLVYLQPHLPHNRAPPPLKIHQVDGTLANALSVPVPVLDGTLHFFAFESRNIHQLLRFIRRNWAHHTARRHIRATGGGSFKYESAFRDEIDVSLATLDEMTCTVAGLNFLLTYVDNEVYIYSKTQPHRPPQPASVPHATQLFVPAATNPFPYLLVNIGSGVSIVKVTDHATFERVSGSSLGGGTFWGLARMLLDCQTFDQVIDLTNHGDNRNVDMLVGDIYGGAYENLGLDASVIAASFGKATMRNDYARHQLTTFSLIKDRFRRAICGTLDLWLSFCHALPLVGRVLKAFGIGSDVPWSPTLITHTGAQYRPQDIALALLRMVSYNIGQIAYLNARVHNLDRIYFGGNFIRNHPYTVADISFAVDFWSQGKMKALFLKHDGYLGAIGAFIGASSASPRKIIDETSKSVEEPSHKTSNHYHKSAVSTAQSKPTCPNAHDNPGGRSETSSPQSSENGSEDASGTENANGHLASEERHSKPSNPTSVPNADRSHSPPKQNAFQANGESNRPPGGKSSRRRRRKPSKGQPEIPTLLPDSKSSNPGSVGSEDLDSGGDWTTVTRVRRRAPTKDVQ</sequence>
<protein>
    <submittedName>
        <fullName evidence="5">Pantothenate kinase 2</fullName>
    </submittedName>
</protein>
<dbReference type="STRING" id="448386.A0A2V3IJB8"/>
<dbReference type="Gene3D" id="3.30.420.40">
    <property type="match status" value="1"/>
</dbReference>
<evidence type="ECO:0000256" key="3">
    <source>
        <dbReference type="ARBA" id="ARBA00022993"/>
    </source>
</evidence>
<keyword evidence="2" id="KW-0067">ATP-binding</keyword>
<evidence type="ECO:0000256" key="2">
    <source>
        <dbReference type="ARBA" id="ARBA00022840"/>
    </source>
</evidence>
<dbReference type="Pfam" id="PF03630">
    <property type="entry name" value="Fumble"/>
    <property type="match status" value="1"/>
</dbReference>
<dbReference type="PANTHER" id="PTHR12280">
    <property type="entry name" value="PANTOTHENATE KINASE"/>
    <property type="match status" value="1"/>
</dbReference>
<proteinExistence type="predicted"/>
<dbReference type="NCBIfam" id="TIGR00555">
    <property type="entry name" value="panK_eukar"/>
    <property type="match status" value="1"/>
</dbReference>
<keyword evidence="6" id="KW-1185">Reference proteome</keyword>
<dbReference type="GO" id="GO:0005524">
    <property type="term" value="F:ATP binding"/>
    <property type="evidence" value="ECO:0007669"/>
    <property type="project" value="UniProtKB-KW"/>
</dbReference>
<reference evidence="5 6" key="1">
    <citation type="journal article" date="2018" name="Mol. Biol. Evol.">
        <title>Analysis of the draft genome of the red seaweed Gracilariopsis chorda provides insights into genome size evolution in Rhodophyta.</title>
        <authorList>
            <person name="Lee J."/>
            <person name="Yang E.C."/>
            <person name="Graf L."/>
            <person name="Yang J.H."/>
            <person name="Qiu H."/>
            <person name="Zel Zion U."/>
            <person name="Chan C.X."/>
            <person name="Stephens T.G."/>
            <person name="Weber A.P.M."/>
            <person name="Boo G.H."/>
            <person name="Boo S.M."/>
            <person name="Kim K.M."/>
            <person name="Shin Y."/>
            <person name="Jung M."/>
            <person name="Lee S.J."/>
            <person name="Yim H.S."/>
            <person name="Lee J.H."/>
            <person name="Bhattacharya D."/>
            <person name="Yoon H.S."/>
        </authorList>
    </citation>
    <scope>NUCLEOTIDE SEQUENCE [LARGE SCALE GENOMIC DNA]</scope>
    <source>
        <strain evidence="5 6">SKKU-2015</strain>
        <tissue evidence="5">Whole body</tissue>
    </source>
</reference>
<dbReference type="PANTHER" id="PTHR12280:SF20">
    <property type="entry name" value="4'-PHOSPHOPANTETHEINE PHOSPHATASE"/>
    <property type="match status" value="1"/>
</dbReference>
<keyword evidence="5" id="KW-0808">Transferase</keyword>
<name>A0A2V3IJB8_9FLOR</name>
<evidence type="ECO:0000256" key="4">
    <source>
        <dbReference type="SAM" id="MobiDB-lite"/>
    </source>
</evidence>
<evidence type="ECO:0000313" key="6">
    <source>
        <dbReference type="Proteomes" id="UP000247409"/>
    </source>
</evidence>
<comment type="caution">
    <text evidence="5">The sequence shown here is derived from an EMBL/GenBank/DDBJ whole genome shotgun (WGS) entry which is preliminary data.</text>
</comment>
<accession>A0A2V3IJB8</accession>
<keyword evidence="1" id="KW-0547">Nucleotide-binding</keyword>
<feature type="region of interest" description="Disordered" evidence="4">
    <location>
        <begin position="452"/>
        <end position="617"/>
    </location>
</feature>
<dbReference type="GO" id="GO:0004594">
    <property type="term" value="F:pantothenate kinase activity"/>
    <property type="evidence" value="ECO:0007669"/>
    <property type="project" value="TreeGrafter"/>
</dbReference>
<dbReference type="SUPFAM" id="SSF53067">
    <property type="entry name" value="Actin-like ATPase domain"/>
    <property type="match status" value="2"/>
</dbReference>
<feature type="compositionally biased region" description="Basic residues" evidence="4">
    <location>
        <begin position="560"/>
        <end position="569"/>
    </location>
</feature>
<dbReference type="InterPro" id="IPR004567">
    <property type="entry name" value="Type_II_PanK"/>
</dbReference>
<gene>
    <name evidence="5" type="ORF">BWQ96_09075</name>
</gene>
<dbReference type="CDD" id="cd24123">
    <property type="entry name" value="ASKHA_NBD_PanK-II_Pank4"/>
    <property type="match status" value="1"/>
</dbReference>
<dbReference type="AlphaFoldDB" id="A0A2V3IJB8"/>
<organism evidence="5 6">
    <name type="scientific">Gracilariopsis chorda</name>
    <dbReference type="NCBI Taxonomy" id="448386"/>
    <lineage>
        <taxon>Eukaryota</taxon>
        <taxon>Rhodophyta</taxon>
        <taxon>Florideophyceae</taxon>
        <taxon>Rhodymeniophycidae</taxon>
        <taxon>Gracilariales</taxon>
        <taxon>Gracilariaceae</taxon>
        <taxon>Gracilariopsis</taxon>
    </lineage>
</organism>
<keyword evidence="5" id="KW-0418">Kinase</keyword>
<dbReference type="OrthoDB" id="498611at2759"/>
<dbReference type="GO" id="GO:0015937">
    <property type="term" value="P:coenzyme A biosynthetic process"/>
    <property type="evidence" value="ECO:0007669"/>
    <property type="project" value="UniProtKB-KW"/>
</dbReference>
<dbReference type="InterPro" id="IPR043129">
    <property type="entry name" value="ATPase_NBD"/>
</dbReference>
<dbReference type="Proteomes" id="UP000247409">
    <property type="component" value="Unassembled WGS sequence"/>
</dbReference>